<comment type="caution">
    <text evidence="13">The sequence shown here is derived from an EMBL/GenBank/DDBJ whole genome shotgun (WGS) entry which is preliminary data.</text>
</comment>
<protein>
    <recommendedName>
        <fullName evidence="10">Kinesin-like protein</fullName>
    </recommendedName>
</protein>
<proteinExistence type="inferred from homology"/>
<dbReference type="GO" id="GO:0008574">
    <property type="term" value="F:plus-end-directed microtubule motor activity"/>
    <property type="evidence" value="ECO:0007669"/>
    <property type="project" value="TreeGrafter"/>
</dbReference>
<dbReference type="PROSITE" id="PS00411">
    <property type="entry name" value="KINESIN_MOTOR_1"/>
    <property type="match status" value="1"/>
</dbReference>
<dbReference type="GO" id="GO:0005876">
    <property type="term" value="C:spindle microtubule"/>
    <property type="evidence" value="ECO:0007669"/>
    <property type="project" value="TreeGrafter"/>
</dbReference>
<evidence type="ECO:0000256" key="1">
    <source>
        <dbReference type="ARBA" id="ARBA00004245"/>
    </source>
</evidence>
<evidence type="ECO:0000256" key="6">
    <source>
        <dbReference type="ARBA" id="ARBA00023175"/>
    </source>
</evidence>
<dbReference type="EMBL" id="JABEBT010000139">
    <property type="protein sequence ID" value="KAF7629873.1"/>
    <property type="molecule type" value="Genomic_DNA"/>
</dbReference>
<feature type="coiled-coil region" evidence="11">
    <location>
        <begin position="389"/>
        <end position="502"/>
    </location>
</feature>
<reference evidence="13" key="1">
    <citation type="journal article" date="2020" name="Ecol. Evol.">
        <title>Genome structure and content of the rice root-knot nematode (Meloidogyne graminicola).</title>
        <authorList>
            <person name="Phan N.T."/>
            <person name="Danchin E.G.J."/>
            <person name="Klopp C."/>
            <person name="Perfus-Barbeoch L."/>
            <person name="Kozlowski D.K."/>
            <person name="Koutsovoulos G.D."/>
            <person name="Lopez-Roques C."/>
            <person name="Bouchez O."/>
            <person name="Zahm M."/>
            <person name="Besnard G."/>
            <person name="Bellafiore S."/>
        </authorList>
    </citation>
    <scope>NUCLEOTIDE SEQUENCE</scope>
    <source>
        <strain evidence="13">VN-18</strain>
    </source>
</reference>
<evidence type="ECO:0000313" key="14">
    <source>
        <dbReference type="Proteomes" id="UP000605970"/>
    </source>
</evidence>
<keyword evidence="5 9" id="KW-0067">ATP-binding</keyword>
<keyword evidence="4 9" id="KW-0547">Nucleotide-binding</keyword>
<dbReference type="InterPro" id="IPR036961">
    <property type="entry name" value="Kinesin_motor_dom_sf"/>
</dbReference>
<evidence type="ECO:0000256" key="7">
    <source>
        <dbReference type="ARBA" id="ARBA00023212"/>
    </source>
</evidence>
<dbReference type="SUPFAM" id="SSF52540">
    <property type="entry name" value="P-loop containing nucleoside triphosphate hydrolases"/>
    <property type="match status" value="1"/>
</dbReference>
<dbReference type="GO" id="GO:0090307">
    <property type="term" value="P:mitotic spindle assembly"/>
    <property type="evidence" value="ECO:0007669"/>
    <property type="project" value="TreeGrafter"/>
</dbReference>
<dbReference type="PANTHER" id="PTHR47970">
    <property type="entry name" value="KINESIN-LIKE PROTEIN KIF11"/>
    <property type="match status" value="1"/>
</dbReference>
<evidence type="ECO:0000256" key="4">
    <source>
        <dbReference type="ARBA" id="ARBA00022741"/>
    </source>
</evidence>
<dbReference type="InterPro" id="IPR001752">
    <property type="entry name" value="Kinesin_motor_dom"/>
</dbReference>
<dbReference type="FunFam" id="3.40.850.10:FF:000019">
    <property type="entry name" value="Kinesin-like protein KIN-5D"/>
    <property type="match status" value="1"/>
</dbReference>
<dbReference type="GO" id="GO:0005634">
    <property type="term" value="C:nucleus"/>
    <property type="evidence" value="ECO:0007669"/>
    <property type="project" value="TreeGrafter"/>
</dbReference>
<dbReference type="Pfam" id="PF00225">
    <property type="entry name" value="Kinesin"/>
    <property type="match status" value="1"/>
</dbReference>
<keyword evidence="2" id="KW-0963">Cytoplasm</keyword>
<name>A0A8S9ZDS6_9BILA</name>
<dbReference type="GO" id="GO:0007018">
    <property type="term" value="P:microtubule-based movement"/>
    <property type="evidence" value="ECO:0007669"/>
    <property type="project" value="InterPro"/>
</dbReference>
<feature type="domain" description="Kinesin motor" evidence="12">
    <location>
        <begin position="16"/>
        <end position="373"/>
    </location>
</feature>
<dbReference type="PROSITE" id="PS50067">
    <property type="entry name" value="KINESIN_MOTOR_2"/>
    <property type="match status" value="1"/>
</dbReference>
<dbReference type="InterPro" id="IPR027417">
    <property type="entry name" value="P-loop_NTPase"/>
</dbReference>
<evidence type="ECO:0000256" key="9">
    <source>
        <dbReference type="PROSITE-ProRule" id="PRU00283"/>
    </source>
</evidence>
<evidence type="ECO:0000256" key="8">
    <source>
        <dbReference type="ARBA" id="ARBA00034704"/>
    </source>
</evidence>
<dbReference type="AlphaFoldDB" id="A0A8S9ZDS6"/>
<keyword evidence="6 9" id="KW-0505">Motor protein</keyword>
<dbReference type="PANTHER" id="PTHR47970:SF12">
    <property type="entry name" value="KINESIN FAMILY MEMBER 11"/>
    <property type="match status" value="1"/>
</dbReference>
<keyword evidence="7" id="KW-0206">Cytoskeleton</keyword>
<evidence type="ECO:0000256" key="2">
    <source>
        <dbReference type="ARBA" id="ARBA00022490"/>
    </source>
</evidence>
<dbReference type="Proteomes" id="UP000605970">
    <property type="component" value="Unassembled WGS sequence"/>
</dbReference>
<dbReference type="SMART" id="SM00129">
    <property type="entry name" value="KISc"/>
    <property type="match status" value="1"/>
</dbReference>
<evidence type="ECO:0000256" key="11">
    <source>
        <dbReference type="SAM" id="Coils"/>
    </source>
</evidence>
<organism evidence="13 14">
    <name type="scientific">Meloidogyne graminicola</name>
    <dbReference type="NCBI Taxonomy" id="189291"/>
    <lineage>
        <taxon>Eukaryota</taxon>
        <taxon>Metazoa</taxon>
        <taxon>Ecdysozoa</taxon>
        <taxon>Nematoda</taxon>
        <taxon>Chromadorea</taxon>
        <taxon>Rhabditida</taxon>
        <taxon>Tylenchina</taxon>
        <taxon>Tylenchomorpha</taxon>
        <taxon>Tylenchoidea</taxon>
        <taxon>Meloidogynidae</taxon>
        <taxon>Meloidogyninae</taxon>
        <taxon>Meloidogyne</taxon>
    </lineage>
</organism>
<evidence type="ECO:0000256" key="10">
    <source>
        <dbReference type="RuleBase" id="RU000394"/>
    </source>
</evidence>
<comment type="subcellular location">
    <subcellularLocation>
        <location evidence="1">Cytoplasm</location>
        <location evidence="1">Cytoskeleton</location>
    </subcellularLocation>
</comment>
<accession>A0A8S9ZDS6</accession>
<evidence type="ECO:0000259" key="12">
    <source>
        <dbReference type="PROSITE" id="PS50067"/>
    </source>
</evidence>
<feature type="binding site" evidence="9">
    <location>
        <begin position="107"/>
        <end position="114"/>
    </location>
    <ligand>
        <name>ATP</name>
        <dbReference type="ChEBI" id="CHEBI:30616"/>
    </ligand>
</feature>
<dbReference type="InterPro" id="IPR047149">
    <property type="entry name" value="KIF11-like"/>
</dbReference>
<gene>
    <name evidence="13" type="ORF">Mgra_00009147</name>
</gene>
<dbReference type="PRINTS" id="PR00380">
    <property type="entry name" value="KINESINHEAVY"/>
</dbReference>
<keyword evidence="11" id="KW-0175">Coiled coil</keyword>
<dbReference type="Gene3D" id="3.40.850.10">
    <property type="entry name" value="Kinesin motor domain"/>
    <property type="match status" value="1"/>
</dbReference>
<dbReference type="GO" id="GO:0051231">
    <property type="term" value="P:spindle elongation"/>
    <property type="evidence" value="ECO:0007669"/>
    <property type="project" value="TreeGrafter"/>
</dbReference>
<sequence>MSATKPRGGKIARKKNVQVAVRIRPSSSELSMGNENITSFDPVTKTVMLKAINASDPKRHTQGQKSFGPYDKVFGPESTQLHVYNGIVDSLMKEVLNGYNCTVFAYGQTGSGKTYTMEGSLGEYTTSLNIDPTAGIIPRALFQIFSELGTDDIDYNIRVSYVELYNEQIFDLLSQSETSQLESLRIFDDKIKGVFIAGVEEVIVSSHKEIYELLRRGAEKRRTASTLLNMTSRFINFMRFYLVNFSRSHSVFTVTVVIREPGLIDGEELLRQGKFNFVDLAGSENIERSGATNIRAREAGNINTSLLSLGRVINALTMGASHIPYRESKLTRILQDSLGGKTITTIMATISPASSNFEESVNTLDYAQRAKNIKNNPQVNLRITQRGLINEYNEEINRLRRDLLAAREKHGIYLAKENYDEMVETIDEKKAKIQELESQIEELEGQLEVQLHRFKTLLGDFSVMHQHYTSIYAKYRAAMAKLEEKNAKIGELSLELSHTKDDLTATTEVISVYENSLAGIKALPSSTLLYNQIRSTLVTPNKVENRESFFESKADLTVSPNSLTFHLKSI</sequence>
<keyword evidence="14" id="KW-1185">Reference proteome</keyword>
<evidence type="ECO:0000313" key="13">
    <source>
        <dbReference type="EMBL" id="KAF7629873.1"/>
    </source>
</evidence>
<keyword evidence="3 10" id="KW-0493">Microtubule</keyword>
<dbReference type="GO" id="GO:0008017">
    <property type="term" value="F:microtubule binding"/>
    <property type="evidence" value="ECO:0007669"/>
    <property type="project" value="InterPro"/>
</dbReference>
<evidence type="ECO:0000256" key="3">
    <source>
        <dbReference type="ARBA" id="ARBA00022701"/>
    </source>
</evidence>
<dbReference type="InterPro" id="IPR019821">
    <property type="entry name" value="Kinesin_motor_CS"/>
</dbReference>
<dbReference type="GO" id="GO:0072686">
    <property type="term" value="C:mitotic spindle"/>
    <property type="evidence" value="ECO:0007669"/>
    <property type="project" value="TreeGrafter"/>
</dbReference>
<dbReference type="GO" id="GO:0005524">
    <property type="term" value="F:ATP binding"/>
    <property type="evidence" value="ECO:0007669"/>
    <property type="project" value="UniProtKB-UniRule"/>
</dbReference>
<evidence type="ECO:0000256" key="5">
    <source>
        <dbReference type="ARBA" id="ARBA00022840"/>
    </source>
</evidence>
<dbReference type="OrthoDB" id="3176171at2759"/>
<comment type="similarity">
    <text evidence="8">Belongs to the TRAFAC class myosin-kinesin ATPase superfamily. Kinesin family. KIN-5/BimC subfamily.</text>
</comment>